<keyword evidence="2" id="KW-0732">Signal</keyword>
<feature type="transmembrane region" description="Helical" evidence="1">
    <location>
        <begin position="103"/>
        <end position="123"/>
    </location>
</feature>
<protein>
    <recommendedName>
        <fullName evidence="4">CASP-like protein</fullName>
    </recommendedName>
</protein>
<evidence type="ECO:0008006" key="4">
    <source>
        <dbReference type="Google" id="ProtNLM"/>
    </source>
</evidence>
<feature type="transmembrane region" description="Helical" evidence="1">
    <location>
        <begin position="216"/>
        <end position="237"/>
    </location>
</feature>
<evidence type="ECO:0000313" key="3">
    <source>
        <dbReference type="EMBL" id="CAD9560897.1"/>
    </source>
</evidence>
<dbReference type="EMBL" id="HBGY01004615">
    <property type="protein sequence ID" value="CAD9560897.1"/>
    <property type="molecule type" value="Transcribed_RNA"/>
</dbReference>
<feature type="signal peptide" evidence="2">
    <location>
        <begin position="1"/>
        <end position="29"/>
    </location>
</feature>
<feature type="chain" id="PRO_5031409905" description="CASP-like protein" evidence="2">
    <location>
        <begin position="30"/>
        <end position="274"/>
    </location>
</feature>
<name>A0A7S2NVP4_9STRA</name>
<evidence type="ECO:0000256" key="1">
    <source>
        <dbReference type="SAM" id="Phobius"/>
    </source>
</evidence>
<sequence length="274" mass="30410">MMRLIEKVVAYLLLCLMLMTSLHHLHVSAFEAKHPKSSFHQPAFLENQGNKKSSFAENPTFAGGAGSWSQSLGKDGGEEIANAVARATPVLDASAGYSEDASITFWLSMVTYVCIINAIINLFRPDRDISIPARLPRCMWEAYIALCAKFAAANWRQNQTVLVLLSIMTGTTALIDIFIWAPLFAAFASFETCEGGWFTGVRRVCYSDYTKGFGRLFVSAHSLFTGIFFLFTSIRAFGAFTAARDERVANRNAEAMSRFFIPRSNDQVQLHSAQ</sequence>
<keyword evidence="1" id="KW-0472">Membrane</keyword>
<reference evidence="3" key="1">
    <citation type="submission" date="2021-01" db="EMBL/GenBank/DDBJ databases">
        <authorList>
            <person name="Corre E."/>
            <person name="Pelletier E."/>
            <person name="Niang G."/>
            <person name="Scheremetjew M."/>
            <person name="Finn R."/>
            <person name="Kale V."/>
            <person name="Holt S."/>
            <person name="Cochrane G."/>
            <person name="Meng A."/>
            <person name="Brown T."/>
            <person name="Cohen L."/>
        </authorList>
    </citation>
    <scope>NUCLEOTIDE SEQUENCE</scope>
    <source>
        <strain evidence="3">B650</strain>
    </source>
</reference>
<feature type="transmembrane region" description="Helical" evidence="1">
    <location>
        <begin position="161"/>
        <end position="181"/>
    </location>
</feature>
<dbReference type="AlphaFoldDB" id="A0A7S2NVP4"/>
<evidence type="ECO:0000256" key="2">
    <source>
        <dbReference type="SAM" id="SignalP"/>
    </source>
</evidence>
<accession>A0A7S2NVP4</accession>
<organism evidence="3">
    <name type="scientific">Leptocylindrus danicus</name>
    <dbReference type="NCBI Taxonomy" id="163516"/>
    <lineage>
        <taxon>Eukaryota</taxon>
        <taxon>Sar</taxon>
        <taxon>Stramenopiles</taxon>
        <taxon>Ochrophyta</taxon>
        <taxon>Bacillariophyta</taxon>
        <taxon>Coscinodiscophyceae</taxon>
        <taxon>Chaetocerotophycidae</taxon>
        <taxon>Leptocylindrales</taxon>
        <taxon>Leptocylindraceae</taxon>
        <taxon>Leptocylindrus</taxon>
    </lineage>
</organism>
<proteinExistence type="predicted"/>
<keyword evidence="1" id="KW-0812">Transmembrane</keyword>
<keyword evidence="1" id="KW-1133">Transmembrane helix</keyword>
<gene>
    <name evidence="3" type="ORF">LDAN0321_LOCUS2774</name>
</gene>